<evidence type="ECO:0000313" key="3">
    <source>
        <dbReference type="Proteomes" id="UP000230776"/>
    </source>
</evidence>
<keyword evidence="1" id="KW-1133">Transmembrane helix</keyword>
<keyword evidence="1" id="KW-0812">Transmembrane</keyword>
<proteinExistence type="predicted"/>
<evidence type="ECO:0000256" key="1">
    <source>
        <dbReference type="SAM" id="Phobius"/>
    </source>
</evidence>
<reference evidence="3" key="1">
    <citation type="submission" date="2017-09" db="EMBL/GenBank/DDBJ databases">
        <title>Depth-based differentiation of microbial function through sediment-hosted aquifers and enrichment of novel symbionts in the deep terrestrial subsurface.</title>
        <authorList>
            <person name="Probst A.J."/>
            <person name="Ladd B."/>
            <person name="Jarett J.K."/>
            <person name="Geller-Mcgrath D.E."/>
            <person name="Sieber C.M.K."/>
            <person name="Emerson J.B."/>
            <person name="Anantharaman K."/>
            <person name="Thomas B.C."/>
            <person name="Malmstrom R."/>
            <person name="Stieglmeier M."/>
            <person name="Klingl A."/>
            <person name="Woyke T."/>
            <person name="Ryan C.M."/>
            <person name="Banfield J.F."/>
        </authorList>
    </citation>
    <scope>NUCLEOTIDE SEQUENCE [LARGE SCALE GENOMIC DNA]</scope>
</reference>
<evidence type="ECO:0000313" key="2">
    <source>
        <dbReference type="EMBL" id="PIR98527.1"/>
    </source>
</evidence>
<organism evidence="2 3">
    <name type="scientific">Candidatus Colwellbacteria bacterium CG10_big_fil_rev_8_21_14_0_10_41_28</name>
    <dbReference type="NCBI Taxonomy" id="1974539"/>
    <lineage>
        <taxon>Bacteria</taxon>
        <taxon>Candidatus Colwelliibacteriota</taxon>
    </lineage>
</organism>
<protein>
    <submittedName>
        <fullName evidence="2">Uncharacterized protein</fullName>
    </submittedName>
</protein>
<comment type="caution">
    <text evidence="2">The sequence shown here is derived from an EMBL/GenBank/DDBJ whole genome shotgun (WGS) entry which is preliminary data.</text>
</comment>
<dbReference type="EMBL" id="PFAG01000013">
    <property type="protein sequence ID" value="PIR98527.1"/>
    <property type="molecule type" value="Genomic_DNA"/>
</dbReference>
<feature type="transmembrane region" description="Helical" evidence="1">
    <location>
        <begin position="7"/>
        <end position="29"/>
    </location>
</feature>
<dbReference type="Proteomes" id="UP000230776">
    <property type="component" value="Unassembled WGS sequence"/>
</dbReference>
<name>A0A2H0VHD3_9BACT</name>
<accession>A0A2H0VHD3</accession>
<feature type="transmembrane region" description="Helical" evidence="1">
    <location>
        <begin position="85"/>
        <end position="109"/>
    </location>
</feature>
<keyword evidence="1" id="KW-0472">Membrane</keyword>
<feature type="transmembrane region" description="Helical" evidence="1">
    <location>
        <begin position="49"/>
        <end position="73"/>
    </location>
</feature>
<dbReference type="AlphaFoldDB" id="A0A2H0VHD3"/>
<gene>
    <name evidence="2" type="ORF">COT88_01145</name>
</gene>
<sequence>MFKDKIILSLFVGSILLIILSSIVISLGLPVGTGALIIRFDNYHNQVDLVGGLSVLGLILGLMIAILVINLFLSHQVYERDKTISYIIALGNLVVSIFFFFASIAITLIN</sequence>